<keyword evidence="6" id="KW-0966">Cell projection</keyword>
<organism evidence="6 7">
    <name type="scientific">Aurantiacibacter zhengii</name>
    <dbReference type="NCBI Taxonomy" id="2307003"/>
    <lineage>
        <taxon>Bacteria</taxon>
        <taxon>Pseudomonadati</taxon>
        <taxon>Pseudomonadota</taxon>
        <taxon>Alphaproteobacteria</taxon>
        <taxon>Sphingomonadales</taxon>
        <taxon>Erythrobacteraceae</taxon>
        <taxon>Aurantiacibacter</taxon>
    </lineage>
</organism>
<evidence type="ECO:0000313" key="7">
    <source>
        <dbReference type="Proteomes" id="UP000286576"/>
    </source>
</evidence>
<keyword evidence="6" id="KW-0969">Cilium</keyword>
<proteinExistence type="predicted"/>
<dbReference type="AlphaFoldDB" id="A0A418NS69"/>
<keyword evidence="4" id="KW-1133">Transmembrane helix</keyword>
<comment type="caution">
    <text evidence="6">The sequence shown here is derived from an EMBL/GenBank/DDBJ whole genome shotgun (WGS) entry which is preliminary data.</text>
</comment>
<keyword evidence="6" id="KW-0282">Flagellum</keyword>
<gene>
    <name evidence="6" type="ORF">D2V07_10745</name>
</gene>
<keyword evidence="7" id="KW-1185">Reference proteome</keyword>
<evidence type="ECO:0000256" key="5">
    <source>
        <dbReference type="ARBA" id="ARBA00023136"/>
    </source>
</evidence>
<evidence type="ECO:0000256" key="4">
    <source>
        <dbReference type="ARBA" id="ARBA00022989"/>
    </source>
</evidence>
<keyword evidence="5" id="KW-0472">Membrane</keyword>
<evidence type="ECO:0000256" key="2">
    <source>
        <dbReference type="ARBA" id="ARBA00022475"/>
    </source>
</evidence>
<dbReference type="GO" id="GO:0016020">
    <property type="term" value="C:membrane"/>
    <property type="evidence" value="ECO:0007669"/>
    <property type="project" value="InterPro"/>
</dbReference>
<dbReference type="Proteomes" id="UP000286576">
    <property type="component" value="Unassembled WGS sequence"/>
</dbReference>
<reference evidence="6 7" key="1">
    <citation type="submission" date="2018-08" db="EMBL/GenBank/DDBJ databases">
        <title>Erythrobacter zhengii sp.nov., a bacterium isolated from deep-sea sediment.</title>
        <authorList>
            <person name="Fang C."/>
            <person name="Wu Y.-H."/>
            <person name="Sun C."/>
            <person name="Wang H."/>
            <person name="Cheng H."/>
            <person name="Meng F.-X."/>
            <person name="Wang C.-S."/>
            <person name="Xu X.-W."/>
        </authorList>
    </citation>
    <scope>NUCLEOTIDE SEQUENCE [LARGE SCALE GENOMIC DNA]</scope>
    <source>
        <strain evidence="6 7">V18</strain>
    </source>
</reference>
<protein>
    <submittedName>
        <fullName evidence="6">Flagellar biogenesis protein</fullName>
    </submittedName>
</protein>
<name>A0A418NS69_9SPHN</name>
<sequence length="92" mass="9999">MLWYVAKLLLLLPLLAGLIWGSLWLAKKTQGVAVARAGEKSARLKETTMLGPGMRLAVIEFHGREILVGASKHGLVRLAEVEASRTVVEPNP</sequence>
<evidence type="ECO:0000256" key="1">
    <source>
        <dbReference type="ARBA" id="ARBA00004236"/>
    </source>
</evidence>
<comment type="subcellular location">
    <subcellularLocation>
        <location evidence="1">Cell membrane</location>
    </subcellularLocation>
</comment>
<dbReference type="GO" id="GO:0044781">
    <property type="term" value="P:bacterial-type flagellum organization"/>
    <property type="evidence" value="ECO:0007669"/>
    <property type="project" value="InterPro"/>
</dbReference>
<dbReference type="RefSeq" id="WP_119586986.1">
    <property type="nucleotide sequence ID" value="NZ_CAWODQ010000024.1"/>
</dbReference>
<keyword evidence="3" id="KW-0812">Transmembrane</keyword>
<dbReference type="EMBL" id="QXFL01000004">
    <property type="protein sequence ID" value="RIV85795.1"/>
    <property type="molecule type" value="Genomic_DNA"/>
</dbReference>
<accession>A0A418NS69</accession>
<evidence type="ECO:0000313" key="6">
    <source>
        <dbReference type="EMBL" id="RIV85795.1"/>
    </source>
</evidence>
<dbReference type="Pfam" id="PF04347">
    <property type="entry name" value="FliO"/>
    <property type="match status" value="1"/>
</dbReference>
<evidence type="ECO:0000256" key="3">
    <source>
        <dbReference type="ARBA" id="ARBA00022692"/>
    </source>
</evidence>
<keyword evidence="2" id="KW-1003">Cell membrane</keyword>
<dbReference type="OrthoDB" id="7409867at2"/>
<dbReference type="InterPro" id="IPR022781">
    <property type="entry name" value="Flagellar_biosynth_FliO"/>
</dbReference>